<feature type="chain" id="PRO_5022006945" description="LptD C-terminal domain-containing protein" evidence="1">
    <location>
        <begin position="24"/>
        <end position="819"/>
    </location>
</feature>
<keyword evidence="4" id="KW-1185">Reference proteome</keyword>
<evidence type="ECO:0000313" key="3">
    <source>
        <dbReference type="EMBL" id="GEP45393.1"/>
    </source>
</evidence>
<reference evidence="3 4" key="1">
    <citation type="submission" date="2019-07" db="EMBL/GenBank/DDBJ databases">
        <title>Whole genome shotgun sequence of Brevifollis gellanilyticus NBRC 108608.</title>
        <authorList>
            <person name="Hosoyama A."/>
            <person name="Uohara A."/>
            <person name="Ohji S."/>
            <person name="Ichikawa N."/>
        </authorList>
    </citation>
    <scope>NUCLEOTIDE SEQUENCE [LARGE SCALE GENOMIC DNA]</scope>
    <source>
        <strain evidence="3 4">NBRC 108608</strain>
    </source>
</reference>
<dbReference type="EMBL" id="BKAG01000048">
    <property type="protein sequence ID" value="GEP45393.1"/>
    <property type="molecule type" value="Genomic_DNA"/>
</dbReference>
<comment type="caution">
    <text evidence="3">The sequence shown here is derived from an EMBL/GenBank/DDBJ whole genome shotgun (WGS) entry which is preliminary data.</text>
</comment>
<dbReference type="Pfam" id="PF04453">
    <property type="entry name" value="LptD"/>
    <property type="match status" value="1"/>
</dbReference>
<dbReference type="RefSeq" id="WP_170267004.1">
    <property type="nucleotide sequence ID" value="NZ_BKAG01000048.1"/>
</dbReference>
<evidence type="ECO:0000256" key="1">
    <source>
        <dbReference type="SAM" id="SignalP"/>
    </source>
</evidence>
<feature type="domain" description="LptD C-terminal" evidence="2">
    <location>
        <begin position="306"/>
        <end position="741"/>
    </location>
</feature>
<name>A0A512MF83_9BACT</name>
<sequence>MSFFRSFAALALAGVLCAPAAHGQGFLDSLSSDLNIEGLETTYDPTTGLAIAKGDVHISYADVQIRAGQASYNATTGEVIARENVVIWRAGATYKGDNIIYNTNTGEITGDAVRSSLPMEIGNLFYETDRFTSETKIVQKVEGGETFITTHDSEDPNFRMRARSLTIKPGDRVVLRGVTILAGNTPVFWLPYLSQPLEEEVGYRFNVGQQSRWGAFMLNQYNVIHGDHTMGRYHLDLRSARGVAVGVDWLSMRYKKNWTNFSGLKLYYLNDSDPDKNKSSIPRGPVPENRYRVNFQHRIYLPGPEKSTWYVDFDINKISDQHFYEDFFFNDFRETPEPDNQISLVHTAPSYIATLMTRFQANDFYTVGEKLPELAIDWTRRPLWNTGLFHQGTLSAGYYREGASEASIRAQDQLKDAVSVLGLNYVGTPDQNEFIRGLLGLDPGTVVGVPEANRVAALARRGYGFPEFARFHTYHELLYPKTFGGWLNVVPRVGAGVTHYSGISGTRTGTPFGTPDTDGTETKFIFHAGVDVSFKLTKTWSDYQSETLGLDGLRHVFQPYVNVSYLDASQPEGFPSIDRLSATTRPRPIDVPLYSAVDDLRSWGITRVGLKNFLQTRRDYTGEGNGRFSSATDEAVQTYNFAGMNTYVDIFSKDPEFNRSISNLYNELFFRPVPWVNLWMDMQIPIGNDDGNFTEFNQGVTLMPTNYLSFTLGHQLINNNPYFQDSNLLFSRVYTRFNDNWGFTMNHVFEGDDGTMEFQSYSITRDLTSWIVSVGGMMRNNRGGQVDSGIMLSLTLKDFPNLTIPLDIDPNPSGRGGNQ</sequence>
<dbReference type="GO" id="GO:1990351">
    <property type="term" value="C:transporter complex"/>
    <property type="evidence" value="ECO:0007669"/>
    <property type="project" value="TreeGrafter"/>
</dbReference>
<feature type="signal peptide" evidence="1">
    <location>
        <begin position="1"/>
        <end position="23"/>
    </location>
</feature>
<organism evidence="3 4">
    <name type="scientific">Brevifollis gellanilyticus</name>
    <dbReference type="NCBI Taxonomy" id="748831"/>
    <lineage>
        <taxon>Bacteria</taxon>
        <taxon>Pseudomonadati</taxon>
        <taxon>Verrucomicrobiota</taxon>
        <taxon>Verrucomicrobiia</taxon>
        <taxon>Verrucomicrobiales</taxon>
        <taxon>Verrucomicrobiaceae</taxon>
    </lineage>
</organism>
<protein>
    <recommendedName>
        <fullName evidence="2">LptD C-terminal domain-containing protein</fullName>
    </recommendedName>
</protein>
<dbReference type="PANTHER" id="PTHR30189">
    <property type="entry name" value="LPS-ASSEMBLY PROTEIN"/>
    <property type="match status" value="1"/>
</dbReference>
<dbReference type="GO" id="GO:0009279">
    <property type="term" value="C:cell outer membrane"/>
    <property type="evidence" value="ECO:0007669"/>
    <property type="project" value="TreeGrafter"/>
</dbReference>
<evidence type="ECO:0000313" key="4">
    <source>
        <dbReference type="Proteomes" id="UP000321577"/>
    </source>
</evidence>
<dbReference type="AlphaFoldDB" id="A0A512MF83"/>
<accession>A0A512MF83</accession>
<keyword evidence="1" id="KW-0732">Signal</keyword>
<dbReference type="Proteomes" id="UP000321577">
    <property type="component" value="Unassembled WGS sequence"/>
</dbReference>
<dbReference type="Gene3D" id="2.60.450.10">
    <property type="entry name" value="Lipopolysaccharide (LPS) transport protein A like domain"/>
    <property type="match status" value="1"/>
</dbReference>
<gene>
    <name evidence="3" type="ORF">BGE01nite_46840</name>
</gene>
<evidence type="ECO:0000259" key="2">
    <source>
        <dbReference type="Pfam" id="PF04453"/>
    </source>
</evidence>
<dbReference type="InterPro" id="IPR007543">
    <property type="entry name" value="LptD_C"/>
</dbReference>
<proteinExistence type="predicted"/>
<dbReference type="InterPro" id="IPR050218">
    <property type="entry name" value="LptD"/>
</dbReference>
<dbReference type="PANTHER" id="PTHR30189:SF1">
    <property type="entry name" value="LPS-ASSEMBLY PROTEIN LPTD"/>
    <property type="match status" value="1"/>
</dbReference>
<dbReference type="GO" id="GO:0061024">
    <property type="term" value="P:membrane organization"/>
    <property type="evidence" value="ECO:0007669"/>
    <property type="project" value="InterPro"/>
</dbReference>